<keyword evidence="5" id="KW-1185">Reference proteome</keyword>
<evidence type="ECO:0000313" key="4">
    <source>
        <dbReference type="EMBL" id="PZF75248.1"/>
    </source>
</evidence>
<proteinExistence type="predicted"/>
<dbReference type="InterPro" id="IPR002935">
    <property type="entry name" value="SAM_O-MeTrfase"/>
</dbReference>
<dbReference type="PANTHER" id="PTHR10509">
    <property type="entry name" value="O-METHYLTRANSFERASE-RELATED"/>
    <property type="match status" value="1"/>
</dbReference>
<dbReference type="Gene3D" id="3.40.50.150">
    <property type="entry name" value="Vaccinia Virus protein VP39"/>
    <property type="match status" value="1"/>
</dbReference>
<keyword evidence="2 4" id="KW-0808">Transferase</keyword>
<dbReference type="PROSITE" id="PS51682">
    <property type="entry name" value="SAM_OMT_I"/>
    <property type="match status" value="1"/>
</dbReference>
<dbReference type="GO" id="GO:0008757">
    <property type="term" value="F:S-adenosylmethionine-dependent methyltransferase activity"/>
    <property type="evidence" value="ECO:0007669"/>
    <property type="project" value="TreeGrafter"/>
</dbReference>
<evidence type="ECO:0000313" key="5">
    <source>
        <dbReference type="Proteomes" id="UP000248795"/>
    </source>
</evidence>
<dbReference type="Pfam" id="PF01596">
    <property type="entry name" value="Methyltransf_3"/>
    <property type="match status" value="1"/>
</dbReference>
<evidence type="ECO:0000256" key="2">
    <source>
        <dbReference type="ARBA" id="ARBA00022679"/>
    </source>
</evidence>
<keyword evidence="1 4" id="KW-0489">Methyltransferase</keyword>
<sequence length="219" mass="23439">MGKTIGLTGALEAYYAAHACREAPILAELRRETARLGGEAQMQIGPEQGAFMSLLVRLMGARKVIEFGTFTGYSSLAMALAGAGRITCADVSKDFTDIARRYWQKAGVAERIDLHLDGGNAVIARCLAAGEGGSYDLAFIDADKSGYDGYYEGSLLLLRPGGLILVDNTLWDGDVADPMKQDADTVAIRALNDKILADDRVEICLVPICDGLTMARKIS</sequence>
<reference evidence="5" key="1">
    <citation type="submission" date="2018-06" db="EMBL/GenBank/DDBJ databases">
        <title>Aestuariibacter litoralis strain KCTC 52945T.</title>
        <authorList>
            <person name="Li X."/>
            <person name="Salam N."/>
            <person name="Li J.-L."/>
            <person name="Chen Y.-M."/>
            <person name="Yang Z.-W."/>
            <person name="Zhang L.-Y."/>
            <person name="Han M.-X."/>
            <person name="Xiao M."/>
            <person name="Li W.-J."/>
        </authorList>
    </citation>
    <scope>NUCLEOTIDE SEQUENCE [LARGE SCALE GENOMIC DNA]</scope>
    <source>
        <strain evidence="5">KCTC 52945</strain>
    </source>
</reference>
<dbReference type="GO" id="GO:0032259">
    <property type="term" value="P:methylation"/>
    <property type="evidence" value="ECO:0007669"/>
    <property type="project" value="UniProtKB-KW"/>
</dbReference>
<protein>
    <submittedName>
        <fullName evidence="4">SAM-dependent methyltransferase</fullName>
    </submittedName>
</protein>
<dbReference type="InterPro" id="IPR050362">
    <property type="entry name" value="Cation-dep_OMT"/>
</dbReference>
<keyword evidence="3" id="KW-0949">S-adenosyl-L-methionine</keyword>
<gene>
    <name evidence="4" type="ORF">DK847_19280</name>
</gene>
<evidence type="ECO:0000256" key="1">
    <source>
        <dbReference type="ARBA" id="ARBA00022603"/>
    </source>
</evidence>
<name>A0A2W2B575_9HYPH</name>
<dbReference type="CDD" id="cd02440">
    <property type="entry name" value="AdoMet_MTases"/>
    <property type="match status" value="1"/>
</dbReference>
<dbReference type="RefSeq" id="WP_111200181.1">
    <property type="nucleotide sequence ID" value="NZ_QKVK01000013.1"/>
</dbReference>
<dbReference type="PANTHER" id="PTHR10509:SF14">
    <property type="entry name" value="CAFFEOYL-COA O-METHYLTRANSFERASE 3-RELATED"/>
    <property type="match status" value="1"/>
</dbReference>
<comment type="caution">
    <text evidence="4">The sequence shown here is derived from an EMBL/GenBank/DDBJ whole genome shotgun (WGS) entry which is preliminary data.</text>
</comment>
<dbReference type="InterPro" id="IPR029063">
    <property type="entry name" value="SAM-dependent_MTases_sf"/>
</dbReference>
<evidence type="ECO:0000256" key="3">
    <source>
        <dbReference type="ARBA" id="ARBA00022691"/>
    </source>
</evidence>
<dbReference type="AlphaFoldDB" id="A0A2W2B575"/>
<dbReference type="SUPFAM" id="SSF53335">
    <property type="entry name" value="S-adenosyl-L-methionine-dependent methyltransferases"/>
    <property type="match status" value="1"/>
</dbReference>
<accession>A0A2W2B575</accession>
<dbReference type="EMBL" id="QKVK01000013">
    <property type="protein sequence ID" value="PZF75248.1"/>
    <property type="molecule type" value="Genomic_DNA"/>
</dbReference>
<dbReference type="GO" id="GO:0008171">
    <property type="term" value="F:O-methyltransferase activity"/>
    <property type="evidence" value="ECO:0007669"/>
    <property type="project" value="InterPro"/>
</dbReference>
<organism evidence="4 5">
    <name type="scientific">Aestuariivirga litoralis</name>
    <dbReference type="NCBI Taxonomy" id="2650924"/>
    <lineage>
        <taxon>Bacteria</taxon>
        <taxon>Pseudomonadati</taxon>
        <taxon>Pseudomonadota</taxon>
        <taxon>Alphaproteobacteria</taxon>
        <taxon>Hyphomicrobiales</taxon>
        <taxon>Aestuariivirgaceae</taxon>
        <taxon>Aestuariivirga</taxon>
    </lineage>
</organism>
<dbReference type="Proteomes" id="UP000248795">
    <property type="component" value="Unassembled WGS sequence"/>
</dbReference>